<name>A0A2G1WGZ4_9EURY</name>
<comment type="caution">
    <text evidence="2">The sequence shown here is derived from an EMBL/GenBank/DDBJ whole genome shotgun (WGS) entry which is preliminary data.</text>
</comment>
<organism evidence="2 3">
    <name type="scientific">Halorubrum persicum</name>
    <dbReference type="NCBI Taxonomy" id="1383844"/>
    <lineage>
        <taxon>Archaea</taxon>
        <taxon>Methanobacteriati</taxon>
        <taxon>Methanobacteriota</taxon>
        <taxon>Stenosarchaea group</taxon>
        <taxon>Halobacteria</taxon>
        <taxon>Halobacteriales</taxon>
        <taxon>Haloferacaceae</taxon>
        <taxon>Halorubrum</taxon>
    </lineage>
</organism>
<protein>
    <submittedName>
        <fullName evidence="2">Uncharacterized protein</fullName>
    </submittedName>
</protein>
<dbReference type="AlphaFoldDB" id="A0A2G1WGZ4"/>
<dbReference type="OrthoDB" id="174177at2157"/>
<accession>A0A2G1WGZ4</accession>
<dbReference type="Proteomes" id="UP000222824">
    <property type="component" value="Unassembled WGS sequence"/>
</dbReference>
<keyword evidence="3" id="KW-1185">Reference proteome</keyword>
<evidence type="ECO:0000313" key="2">
    <source>
        <dbReference type="EMBL" id="PHQ38251.1"/>
    </source>
</evidence>
<evidence type="ECO:0000313" key="3">
    <source>
        <dbReference type="Proteomes" id="UP000222824"/>
    </source>
</evidence>
<gene>
    <name evidence="2" type="ORF">DJ69_12940</name>
</gene>
<sequence>MTNTRIHDIFQQSPTRELEEVQKVNARAQAKNDVREFYETDSARDVLTTLGNLVDKYPHEEPRFLYISATFGSGKTHLLKLIGFAADTESEFADLGEELANRWPGFQSFRESVANSHVDRLKPVFLNLLNRDASQEPPLPYLIYEAIGRELGYPTDPNWLLEWAWQLDMNHGDCWEQLQEIEHEGQTFEDVYDERASLRSWLYDAVPTLDDSPFESREEVKQSIDDAIEEVDPDEFDPDELVNRVEAAQESLSTPETETELLIGLDEVALFIGDGRHRYREFQETMEALTELGVGPNPPVIGTGQYPIERIHGEFDDTAVTERPWYGAQEPLEGADTEIIVRKRWLQKETEGGKVVESALREMPDLTLDAYTDIAGADPDAVESYPFREYDLGLLRTVIQQLMPRGRVTEEEYVQGRALLILVRSLFTRFEWGDKQVGALVTWDELYDLLVEETTYIPLWVQEMVENKLIPSAGGDESAFSVRLAKALYLLNQIRSEVPSTPANLARLMIKSTDESFGSVRDDVESALSDLFDDRKVLTETNDRGEEEYLLVSEEQEDILTRAKTRAQQIPSHRLSAKLENTLREGSSLLLSEGSRHEVDLEGERKVPLRFGYSVLDPVEQAPTPEFDAVRVRLLAGDDEVSDQVGAWQSTNEGRDGGEHVLVAVDLQESTIDRLRDVIGMQEVLSEETETYSELESDHRDEQQALESTIREQLADADIYVRTGGTKGRYEDVFEQVVEQQVQSVFAGTRFVLTNGITEVPDAKQMARFFRGVDDWPLSSKDAVTLGVDTDRAELVDGWCHEFLKKHNDTTLRAEDLLVQTVQRGGMYRGSPRESISALLITLEAANEIALSRDGKRIEDPGEIGRAVRNKTSLTDVQIRFDPIETGDPEQIRDTVETLINEESNGASPDEWLSELADWIDDNSVLIKRVLRGVSREFGDSASLEKLETALQPALDGESLQKDEFVFDEIEQQTERFDRARDLFQSSEDSESLWERFSQQTIEMQRLYSGAGITGEMQAIVGGSDVPEADQLRAIINKADTHRRTVVVEQYKRITGESPPEEEPESVVSSLTTWLFAHDVSSKETADRVAVEFDGVTINDLYRLFETAWNGGSLLEEDLVDPTIIQQAKRYERARQLLEAADGEASLWSQLREASERLEEEYPNHPVTTDVSKMLSRSQPPSIEEVEQLLGEAENPFEVDERLEELASELQSEYPDHEITQEVVNSVEGTSPPGEERVGELIEDAEQLLEGVDEQLRRIREAMDELPDGSVMVIESLN</sequence>
<dbReference type="EMBL" id="NHOA01000113">
    <property type="protein sequence ID" value="PHQ38251.1"/>
    <property type="molecule type" value="Genomic_DNA"/>
</dbReference>
<reference evidence="2 3" key="1">
    <citation type="journal article" date="2014" name="Front. Microbiol.">
        <title>Population and genomic analysis of the genus Halorubrum.</title>
        <authorList>
            <person name="Fullmer M.S."/>
            <person name="Soucy S.M."/>
            <person name="Swithers K.S."/>
            <person name="Makkay A.M."/>
            <person name="Wheeler R."/>
            <person name="Ventosa A."/>
            <person name="Gogarten J.P."/>
            <person name="Papke R.T."/>
        </authorList>
    </citation>
    <scope>NUCLEOTIDE SEQUENCE [LARGE SCALE GENOMIC DNA]</scope>
    <source>
        <strain evidence="2 3">C49</strain>
    </source>
</reference>
<keyword evidence="1" id="KW-0175">Coiled coil</keyword>
<evidence type="ECO:0000256" key="1">
    <source>
        <dbReference type="SAM" id="Coils"/>
    </source>
</evidence>
<proteinExistence type="predicted"/>
<dbReference type="RefSeq" id="WP_099255996.1">
    <property type="nucleotide sequence ID" value="NZ_NHOA01000113.1"/>
</dbReference>
<feature type="coiled-coil region" evidence="1">
    <location>
        <begin position="685"/>
        <end position="712"/>
    </location>
</feature>